<keyword evidence="2" id="KW-1185">Reference proteome</keyword>
<dbReference type="PIRSF" id="PIRSF004929">
    <property type="entry name" value="UCP004929"/>
    <property type="match status" value="1"/>
</dbReference>
<dbReference type="Proteomes" id="UP000002408">
    <property type="component" value="Chromosome"/>
</dbReference>
<proteinExistence type="predicted"/>
<evidence type="ECO:0000313" key="2">
    <source>
        <dbReference type="Proteomes" id="UP000002408"/>
    </source>
</evidence>
<accession>A7IA71</accession>
<dbReference type="EMBL" id="CP000780">
    <property type="protein sequence ID" value="ABS56632.1"/>
    <property type="molecule type" value="Genomic_DNA"/>
</dbReference>
<dbReference type="RefSeq" id="WP_012107690.1">
    <property type="nucleotide sequence ID" value="NC_009712.1"/>
</dbReference>
<name>A7IA71_METB6</name>
<dbReference type="Pfam" id="PF09872">
    <property type="entry name" value="DUF2099"/>
    <property type="match status" value="1"/>
</dbReference>
<sequence length="288" mass="30527">MAENEENDIHVIEAIGRSKIVIKNGNVAEVSVSRLRQCPLAKKFARPVNEITQDEVKANIEHRMDSWGMCQPHRNVCGAVDFVGFGASELISTGILSGSLDAAVLACDGAGTVIVTTPEMVQGIGGRMSGLVSTTPLAEEMDRIEQGGGIVLDRAKAMVDPVLGTAKAYEKGFTRVAVTVASAGTALAIREKFPEAFIFGVHLSGITEEDAERIIGAADIVTACASRWIWQIAGARALLQAGTAVPVFALTKRGKQLILDKIARSDRPVLVSGSKLPVYGPELPDPLL</sequence>
<evidence type="ECO:0000313" key="1">
    <source>
        <dbReference type="EMBL" id="ABS56632.1"/>
    </source>
</evidence>
<organism evidence="1 2">
    <name type="scientific">Methanoregula boonei (strain DSM 21154 / JCM 14090 / 6A8)</name>
    <dbReference type="NCBI Taxonomy" id="456442"/>
    <lineage>
        <taxon>Archaea</taxon>
        <taxon>Methanobacteriati</taxon>
        <taxon>Methanobacteriota</taxon>
        <taxon>Stenosarchaea group</taxon>
        <taxon>Methanomicrobia</taxon>
        <taxon>Methanomicrobiales</taxon>
        <taxon>Methanoregulaceae</taxon>
        <taxon>Methanoregula</taxon>
    </lineage>
</organism>
<dbReference type="OrthoDB" id="358516at2157"/>
<dbReference type="eggNOG" id="arCOG04893">
    <property type="taxonomic scope" value="Archaea"/>
</dbReference>
<dbReference type="KEGG" id="mbn:Mboo_2118"/>
<evidence type="ECO:0008006" key="3">
    <source>
        <dbReference type="Google" id="ProtNLM"/>
    </source>
</evidence>
<dbReference type="NCBIfam" id="TIGR03275">
    <property type="entry name" value="methan_mark_8"/>
    <property type="match status" value="1"/>
</dbReference>
<dbReference type="InterPro" id="IPR009181">
    <property type="entry name" value="Methan_mark_8"/>
</dbReference>
<dbReference type="AlphaFoldDB" id="A7IA71"/>
<dbReference type="HOGENOM" id="CLU_982163_0_0_2"/>
<dbReference type="GeneID" id="5411216"/>
<gene>
    <name evidence="1" type="ordered locus">Mboo_2118</name>
</gene>
<reference evidence="2" key="1">
    <citation type="journal article" date="2015" name="Microbiology">
        <title>Genome of Methanoregula boonei 6A8 reveals adaptations to oligotrophic peatland environments.</title>
        <authorList>
            <person name="Braeuer S."/>
            <person name="Cadillo-Quiroz H."/>
            <person name="Kyrpides N."/>
            <person name="Woyke T."/>
            <person name="Goodwin L."/>
            <person name="Detter C."/>
            <person name="Podell S."/>
            <person name="Yavitt J.B."/>
            <person name="Zinder S.H."/>
        </authorList>
    </citation>
    <scope>NUCLEOTIDE SEQUENCE [LARGE SCALE GENOMIC DNA]</scope>
    <source>
        <strain evidence="2">DSM 21154 / JCM 14090 / 6A8</strain>
    </source>
</reference>
<protein>
    <recommendedName>
        <fullName evidence="3">Methanogenesis marker protein 8</fullName>
    </recommendedName>
</protein>